<comment type="caution">
    <text evidence="1">The sequence shown here is derived from an EMBL/GenBank/DDBJ whole genome shotgun (WGS) entry which is preliminary data.</text>
</comment>
<evidence type="ECO:0000313" key="2">
    <source>
        <dbReference type="Proteomes" id="UP000887159"/>
    </source>
</evidence>
<organism evidence="1 2">
    <name type="scientific">Trichonephila clavipes</name>
    <name type="common">Golden silk orbweaver</name>
    <name type="synonym">Nephila clavipes</name>
    <dbReference type="NCBI Taxonomy" id="2585209"/>
    <lineage>
        <taxon>Eukaryota</taxon>
        <taxon>Metazoa</taxon>
        <taxon>Ecdysozoa</taxon>
        <taxon>Arthropoda</taxon>
        <taxon>Chelicerata</taxon>
        <taxon>Arachnida</taxon>
        <taxon>Araneae</taxon>
        <taxon>Araneomorphae</taxon>
        <taxon>Entelegynae</taxon>
        <taxon>Araneoidea</taxon>
        <taxon>Nephilidae</taxon>
        <taxon>Trichonephila</taxon>
    </lineage>
</organism>
<dbReference type="AlphaFoldDB" id="A0A8X7BG91"/>
<sequence>MDVCKCIVPLQHVGTLNSRRAASPRVGWEEGEERWEVPDQPQGFLPLNWSGTEQNRTITSMVLKPNRLTQDGYIFLYAAREIIMFFGSGRQGHFGWTPLVYGIKRNHHRLRDGCSGQRVMHLAVL</sequence>
<proteinExistence type="predicted"/>
<name>A0A8X7BG91_TRICX</name>
<evidence type="ECO:0000313" key="1">
    <source>
        <dbReference type="EMBL" id="GFY30195.1"/>
    </source>
</evidence>
<dbReference type="EMBL" id="BMAU01021391">
    <property type="protein sequence ID" value="GFY30195.1"/>
    <property type="molecule type" value="Genomic_DNA"/>
</dbReference>
<dbReference type="Proteomes" id="UP000887159">
    <property type="component" value="Unassembled WGS sequence"/>
</dbReference>
<accession>A0A8X7BG91</accession>
<gene>
    <name evidence="1" type="primary">NCL1_27957</name>
    <name evidence="1" type="ORF">TNCV_3091021</name>
</gene>
<reference evidence="1" key="1">
    <citation type="submission" date="2020-08" db="EMBL/GenBank/DDBJ databases">
        <title>Multicomponent nature underlies the extraordinary mechanical properties of spider dragline silk.</title>
        <authorList>
            <person name="Kono N."/>
            <person name="Nakamura H."/>
            <person name="Mori M."/>
            <person name="Yoshida Y."/>
            <person name="Ohtoshi R."/>
            <person name="Malay A.D."/>
            <person name="Moran D.A.P."/>
            <person name="Tomita M."/>
            <person name="Numata K."/>
            <person name="Arakawa K."/>
        </authorList>
    </citation>
    <scope>NUCLEOTIDE SEQUENCE</scope>
</reference>
<protein>
    <submittedName>
        <fullName evidence="1">Uncharacterized protein</fullName>
    </submittedName>
</protein>
<keyword evidence="2" id="KW-1185">Reference proteome</keyword>